<dbReference type="SUPFAM" id="SSF56935">
    <property type="entry name" value="Porins"/>
    <property type="match status" value="1"/>
</dbReference>
<comment type="subcellular location">
    <subcellularLocation>
        <location evidence="1 11">Cell outer membrane</location>
        <topology evidence="1 11">Multi-pass membrane protein</topology>
    </subcellularLocation>
</comment>
<keyword evidence="4" id="KW-0410">Iron transport</keyword>
<dbReference type="InterPro" id="IPR012910">
    <property type="entry name" value="Plug_dom"/>
</dbReference>
<protein>
    <submittedName>
        <fullName evidence="15">TonB-dependent receptor</fullName>
    </submittedName>
</protein>
<keyword evidence="9 11" id="KW-0472">Membrane</keyword>
<evidence type="ECO:0000313" key="16">
    <source>
        <dbReference type="Proteomes" id="UP000706039"/>
    </source>
</evidence>
<evidence type="ECO:0000256" key="7">
    <source>
        <dbReference type="ARBA" id="ARBA00023065"/>
    </source>
</evidence>
<dbReference type="Pfam" id="PF00593">
    <property type="entry name" value="TonB_dep_Rec_b-barrel"/>
    <property type="match status" value="1"/>
</dbReference>
<organism evidence="15 16">
    <name type="scientific">Sphingomonas colocasiae</name>
    <dbReference type="NCBI Taxonomy" id="1848973"/>
    <lineage>
        <taxon>Bacteria</taxon>
        <taxon>Pseudomonadati</taxon>
        <taxon>Pseudomonadota</taxon>
        <taxon>Alphaproteobacteria</taxon>
        <taxon>Sphingomonadales</taxon>
        <taxon>Sphingomonadaceae</taxon>
        <taxon>Sphingomonas</taxon>
    </lineage>
</organism>
<dbReference type="PANTHER" id="PTHR32552">
    <property type="entry name" value="FERRICHROME IRON RECEPTOR-RELATED"/>
    <property type="match status" value="1"/>
</dbReference>
<name>A0ABS7PTK7_9SPHN</name>
<dbReference type="PROSITE" id="PS52016">
    <property type="entry name" value="TONB_DEPENDENT_REC_3"/>
    <property type="match status" value="1"/>
</dbReference>
<evidence type="ECO:0000256" key="11">
    <source>
        <dbReference type="PROSITE-ProRule" id="PRU01360"/>
    </source>
</evidence>
<dbReference type="InterPro" id="IPR000531">
    <property type="entry name" value="Beta-barrel_TonB"/>
</dbReference>
<reference evidence="15 16" key="1">
    <citation type="submission" date="2021-08" db="EMBL/GenBank/DDBJ databases">
        <authorList>
            <person name="Tuo L."/>
        </authorList>
    </citation>
    <scope>NUCLEOTIDE SEQUENCE [LARGE SCALE GENOMIC DNA]</scope>
    <source>
        <strain evidence="15 16">JCM 31229</strain>
    </source>
</reference>
<evidence type="ECO:0000256" key="1">
    <source>
        <dbReference type="ARBA" id="ARBA00004571"/>
    </source>
</evidence>
<dbReference type="Gene3D" id="2.40.170.20">
    <property type="entry name" value="TonB-dependent receptor, beta-barrel domain"/>
    <property type="match status" value="1"/>
</dbReference>
<accession>A0ABS7PTK7</accession>
<dbReference type="PANTHER" id="PTHR32552:SF81">
    <property type="entry name" value="TONB-DEPENDENT OUTER MEMBRANE RECEPTOR"/>
    <property type="match status" value="1"/>
</dbReference>
<keyword evidence="7" id="KW-0406">Ion transport</keyword>
<evidence type="ECO:0000259" key="14">
    <source>
        <dbReference type="Pfam" id="PF07715"/>
    </source>
</evidence>
<keyword evidence="8 12" id="KW-0798">TonB box</keyword>
<evidence type="ECO:0000256" key="6">
    <source>
        <dbReference type="ARBA" id="ARBA00023004"/>
    </source>
</evidence>
<keyword evidence="3 11" id="KW-1134">Transmembrane beta strand</keyword>
<dbReference type="InterPro" id="IPR036942">
    <property type="entry name" value="Beta-barrel_TonB_sf"/>
</dbReference>
<evidence type="ECO:0000256" key="3">
    <source>
        <dbReference type="ARBA" id="ARBA00022452"/>
    </source>
</evidence>
<evidence type="ECO:0000259" key="13">
    <source>
        <dbReference type="Pfam" id="PF00593"/>
    </source>
</evidence>
<dbReference type="CDD" id="cd01347">
    <property type="entry name" value="ligand_gated_channel"/>
    <property type="match status" value="1"/>
</dbReference>
<comment type="similarity">
    <text evidence="11 12">Belongs to the TonB-dependent receptor family.</text>
</comment>
<proteinExistence type="inferred from homology"/>
<comment type="caution">
    <text evidence="15">The sequence shown here is derived from an EMBL/GenBank/DDBJ whole genome shotgun (WGS) entry which is preliminary data.</text>
</comment>
<evidence type="ECO:0000256" key="10">
    <source>
        <dbReference type="ARBA" id="ARBA00023237"/>
    </source>
</evidence>
<evidence type="ECO:0000256" key="12">
    <source>
        <dbReference type="RuleBase" id="RU003357"/>
    </source>
</evidence>
<feature type="domain" description="TonB-dependent receptor plug" evidence="14">
    <location>
        <begin position="42"/>
        <end position="151"/>
    </location>
</feature>
<sequence length="770" mass="83265">MNTAAATLCAGPAFAQAESAESAAPVNDEIVVTAQRREERLVDVPISVSAIGEQRLENAGATTVTAIGTVVPNIQINETVGNSWSPLISIRGLAPAGDTSLGRDQPVGIYIDGVPVSKSTGAAFDTVDLQRVEVLRGPQGTLYGKNTIGGAINLVTRKPSGEFGGQLLLGIGEDGLYTQRLMVNVPTIESGLGAIKMKFGVSGRQFGGFYKNSGPAHGDFGEQEQVAARADILWEPTSNLSIGYAYDITDSKGTGVMLAISAPGLISPTGSLKALYPLIANSIYTERPRGIATDATGRSDFSVHGHAVTAEYDAGATPFGEVTLKSITAWRNLKTRSNSDFDGTVSDLLRFTLDNDYRQFTQELQVIGTSDDFRYTLGAFYMRDSYGVYNPRWSVQLGVKNRYDLSDRGARNKSIAGYGQFTWSPSALDNRLDVTAGLRWTKETKRVRNLFFSYSNYAANPANPLSGVFQRDANGNPVTRSGGPASGVLPSGNGPGPYDLIPLENQKSWSRLTPEASISFAIQRDFNVYARFATGFKSGGFNDTAANNSAFNTPFDPEKLTSFELGTKGIFMNGRLSLNAAVYHSIYKDFQAGVFVPALITTNIINAGKASYTGFELEGQVRPVDNLTLNFGYGYVDAKYDEFILPNGQDVTNSYVIPLVPKHNFQIGGQWRIPMGDVDLTPSLNYSWRGSQHSNIAPDPLTKRIAYGLLDGRVTLGGIDLGGGTEFEFSVWGRNLTDKKYWTAAINLGLFTVRQWGDPRTFGAEARLRF</sequence>
<gene>
    <name evidence="15" type="ORF">K7G82_17020</name>
</gene>
<keyword evidence="16" id="KW-1185">Reference proteome</keyword>
<keyword evidence="2 11" id="KW-0813">Transport</keyword>
<evidence type="ECO:0000256" key="5">
    <source>
        <dbReference type="ARBA" id="ARBA00022692"/>
    </source>
</evidence>
<keyword evidence="15" id="KW-0675">Receptor</keyword>
<evidence type="ECO:0000313" key="15">
    <source>
        <dbReference type="EMBL" id="MBY8824010.1"/>
    </source>
</evidence>
<keyword evidence="10 11" id="KW-0998">Cell outer membrane</keyword>
<evidence type="ECO:0000256" key="8">
    <source>
        <dbReference type="ARBA" id="ARBA00023077"/>
    </source>
</evidence>
<evidence type="ECO:0000256" key="2">
    <source>
        <dbReference type="ARBA" id="ARBA00022448"/>
    </source>
</evidence>
<dbReference type="Pfam" id="PF07715">
    <property type="entry name" value="Plug"/>
    <property type="match status" value="1"/>
</dbReference>
<evidence type="ECO:0000256" key="9">
    <source>
        <dbReference type="ARBA" id="ARBA00023136"/>
    </source>
</evidence>
<evidence type="ECO:0000256" key="4">
    <source>
        <dbReference type="ARBA" id="ARBA00022496"/>
    </source>
</evidence>
<dbReference type="EMBL" id="JAINVV010000008">
    <property type="protein sequence ID" value="MBY8824010.1"/>
    <property type="molecule type" value="Genomic_DNA"/>
</dbReference>
<dbReference type="InterPro" id="IPR039426">
    <property type="entry name" value="TonB-dep_rcpt-like"/>
</dbReference>
<dbReference type="Proteomes" id="UP000706039">
    <property type="component" value="Unassembled WGS sequence"/>
</dbReference>
<feature type="domain" description="TonB-dependent receptor-like beta-barrel" evidence="13">
    <location>
        <begin position="284"/>
        <end position="736"/>
    </location>
</feature>
<keyword evidence="6" id="KW-0408">Iron</keyword>
<keyword evidence="5 11" id="KW-0812">Transmembrane</keyword>